<keyword evidence="3" id="KW-0677">Repeat</keyword>
<dbReference type="GO" id="GO:0003700">
    <property type="term" value="F:DNA-binding transcription factor activity"/>
    <property type="evidence" value="ECO:0007669"/>
    <property type="project" value="TreeGrafter"/>
</dbReference>
<feature type="domain" description="C2H2-type" evidence="9">
    <location>
        <begin position="116"/>
        <end position="143"/>
    </location>
</feature>
<keyword evidence="4 8" id="KW-0863">Zinc-finger</keyword>
<proteinExistence type="predicted"/>
<evidence type="ECO:0000256" key="3">
    <source>
        <dbReference type="ARBA" id="ARBA00022737"/>
    </source>
</evidence>
<evidence type="ECO:0000256" key="7">
    <source>
        <dbReference type="ARBA" id="ARBA00023242"/>
    </source>
</evidence>
<dbReference type="GO" id="GO:0006357">
    <property type="term" value="P:regulation of transcription by RNA polymerase II"/>
    <property type="evidence" value="ECO:0007669"/>
    <property type="project" value="TreeGrafter"/>
</dbReference>
<feature type="domain" description="C2H2-type" evidence="9">
    <location>
        <begin position="317"/>
        <end position="340"/>
    </location>
</feature>
<keyword evidence="7" id="KW-0539">Nucleus</keyword>
<dbReference type="SUPFAM" id="SSF57667">
    <property type="entry name" value="beta-beta-alpha zinc fingers"/>
    <property type="match status" value="6"/>
</dbReference>
<feature type="domain" description="C2H2-type" evidence="9">
    <location>
        <begin position="375"/>
        <end position="400"/>
    </location>
</feature>
<evidence type="ECO:0000313" key="11">
    <source>
        <dbReference type="Proteomes" id="UP000494106"/>
    </source>
</evidence>
<dbReference type="GO" id="GO:0000978">
    <property type="term" value="F:RNA polymerase II cis-regulatory region sequence-specific DNA binding"/>
    <property type="evidence" value="ECO:0007669"/>
    <property type="project" value="TreeGrafter"/>
</dbReference>
<evidence type="ECO:0000256" key="2">
    <source>
        <dbReference type="ARBA" id="ARBA00022723"/>
    </source>
</evidence>
<dbReference type="PROSITE" id="PS00028">
    <property type="entry name" value="ZINC_FINGER_C2H2_1"/>
    <property type="match status" value="10"/>
</dbReference>
<feature type="domain" description="C2H2-type" evidence="9">
    <location>
        <begin position="172"/>
        <end position="200"/>
    </location>
</feature>
<feature type="domain" description="C2H2-type" evidence="9">
    <location>
        <begin position="144"/>
        <end position="171"/>
    </location>
</feature>
<accession>A0A8S1B4N6</accession>
<feature type="domain" description="C2H2-type" evidence="9">
    <location>
        <begin position="289"/>
        <end position="316"/>
    </location>
</feature>
<dbReference type="AlphaFoldDB" id="A0A8S1B4N6"/>
<dbReference type="SMART" id="SM00355">
    <property type="entry name" value="ZnF_C2H2"/>
    <property type="match status" value="13"/>
</dbReference>
<evidence type="ECO:0000256" key="4">
    <source>
        <dbReference type="ARBA" id="ARBA00022771"/>
    </source>
</evidence>
<feature type="domain" description="C2H2-type" evidence="9">
    <location>
        <begin position="403"/>
        <end position="431"/>
    </location>
</feature>
<keyword evidence="2" id="KW-0479">Metal-binding</keyword>
<dbReference type="PANTHER" id="PTHR24404">
    <property type="entry name" value="ZINC FINGER PROTEIN"/>
    <property type="match status" value="1"/>
</dbReference>
<evidence type="ECO:0000256" key="8">
    <source>
        <dbReference type="PROSITE-ProRule" id="PRU00042"/>
    </source>
</evidence>
<sequence length="449" mass="53243">MKFEEEKKEEFLNKNIKKTEKKYKPEDGLRHNSVYKRNYLKTRLKMFEMYIKKDTNKNEVLYSCKNCEGTYKTKRDILKHIREQHYTRCKCEQCGKPFKYERQLESHVKSVHGKTYVCQHCNRKYDNKYRLTAHEKTHTNQEMYQCDICQKVLRYKTTIRKHILHHNGENKMLCDFCGKSFAQKSNLESHIKSVHLKMRPFSCPICNKTYTAKKHVKNHMKIAHSGNPKPHQCDLCTKSFACPKSFKIHRLTHENHFSCRYCSLVFNNKNDIEIHTKSHTKEHLLTSPFSCHVCGKILLSKFTLNRHLEIHSGIKRFACNVCGLKFTQKSLVKRHYLRKHDPSVKIEKVKCDLCKKLVRDLEKHMEIHDADKRKCFCDMCGKNYPTNNALNRHKKHKHYGVSYDCDVCGKQYIKKGSLKTHKLKVHKIKKEIFESVASVQNIELTNVVT</sequence>
<dbReference type="EMBL" id="CADEBC010000591">
    <property type="protein sequence ID" value="CAB3257552.1"/>
    <property type="molecule type" value="Genomic_DNA"/>
</dbReference>
<dbReference type="Gene3D" id="3.30.160.60">
    <property type="entry name" value="Classic Zinc Finger"/>
    <property type="match status" value="9"/>
</dbReference>
<dbReference type="PANTHER" id="PTHR24404:SF114">
    <property type="entry name" value="KLUMPFUSS, ISOFORM B-RELATED"/>
    <property type="match status" value="1"/>
</dbReference>
<evidence type="ECO:0000256" key="1">
    <source>
        <dbReference type="ARBA" id="ARBA00004123"/>
    </source>
</evidence>
<dbReference type="InterPro" id="IPR036236">
    <property type="entry name" value="Znf_C2H2_sf"/>
</dbReference>
<feature type="domain" description="C2H2-type" evidence="9">
    <location>
        <begin position="62"/>
        <end position="85"/>
    </location>
</feature>
<feature type="domain" description="C2H2-type" evidence="9">
    <location>
        <begin position="89"/>
        <end position="112"/>
    </location>
</feature>
<keyword evidence="5" id="KW-0862">Zinc</keyword>
<feature type="domain" description="C2H2-type" evidence="9">
    <location>
        <begin position="231"/>
        <end position="258"/>
    </location>
</feature>
<dbReference type="Pfam" id="PF00096">
    <property type="entry name" value="zf-C2H2"/>
    <property type="match status" value="6"/>
</dbReference>
<evidence type="ECO:0000313" key="10">
    <source>
        <dbReference type="EMBL" id="CAB3257552.1"/>
    </source>
</evidence>
<evidence type="ECO:0000256" key="6">
    <source>
        <dbReference type="ARBA" id="ARBA00023125"/>
    </source>
</evidence>
<comment type="caution">
    <text evidence="10">The sequence shown here is derived from an EMBL/GenBank/DDBJ whole genome shotgun (WGS) entry which is preliminary data.</text>
</comment>
<evidence type="ECO:0000259" key="9">
    <source>
        <dbReference type="PROSITE" id="PS50157"/>
    </source>
</evidence>
<organism evidence="10 11">
    <name type="scientific">Arctia plantaginis</name>
    <name type="common">Wood tiger moth</name>
    <name type="synonym">Phalaena plantaginis</name>
    <dbReference type="NCBI Taxonomy" id="874455"/>
    <lineage>
        <taxon>Eukaryota</taxon>
        <taxon>Metazoa</taxon>
        <taxon>Ecdysozoa</taxon>
        <taxon>Arthropoda</taxon>
        <taxon>Hexapoda</taxon>
        <taxon>Insecta</taxon>
        <taxon>Pterygota</taxon>
        <taxon>Neoptera</taxon>
        <taxon>Endopterygota</taxon>
        <taxon>Lepidoptera</taxon>
        <taxon>Glossata</taxon>
        <taxon>Ditrysia</taxon>
        <taxon>Noctuoidea</taxon>
        <taxon>Erebidae</taxon>
        <taxon>Arctiinae</taxon>
        <taxon>Arctia</taxon>
    </lineage>
</organism>
<dbReference type="GO" id="GO:0008270">
    <property type="term" value="F:zinc ion binding"/>
    <property type="evidence" value="ECO:0007669"/>
    <property type="project" value="UniProtKB-KW"/>
</dbReference>
<keyword evidence="6" id="KW-0238">DNA-binding</keyword>
<gene>
    <name evidence="10" type="ORF">APLA_LOCUS16067</name>
</gene>
<feature type="domain" description="C2H2-type" evidence="9">
    <location>
        <begin position="201"/>
        <end position="229"/>
    </location>
</feature>
<keyword evidence="11" id="KW-1185">Reference proteome</keyword>
<dbReference type="FunFam" id="3.30.160.60:FF:000446">
    <property type="entry name" value="Zinc finger protein"/>
    <property type="match status" value="1"/>
</dbReference>
<dbReference type="Proteomes" id="UP000494106">
    <property type="component" value="Unassembled WGS sequence"/>
</dbReference>
<dbReference type="OrthoDB" id="4748970at2759"/>
<comment type="subcellular location">
    <subcellularLocation>
        <location evidence="1">Nucleus</location>
    </subcellularLocation>
</comment>
<dbReference type="GO" id="GO:0005634">
    <property type="term" value="C:nucleus"/>
    <property type="evidence" value="ECO:0007669"/>
    <property type="project" value="UniProtKB-SubCell"/>
</dbReference>
<evidence type="ECO:0000256" key="5">
    <source>
        <dbReference type="ARBA" id="ARBA00022833"/>
    </source>
</evidence>
<dbReference type="InterPro" id="IPR013087">
    <property type="entry name" value="Znf_C2H2_type"/>
</dbReference>
<dbReference type="PROSITE" id="PS50157">
    <property type="entry name" value="ZINC_FINGER_C2H2_2"/>
    <property type="match status" value="12"/>
</dbReference>
<protein>
    <recommendedName>
        <fullName evidence="9">C2H2-type domain-containing protein</fullName>
    </recommendedName>
</protein>
<reference evidence="10 11" key="1">
    <citation type="submission" date="2020-04" db="EMBL/GenBank/DDBJ databases">
        <authorList>
            <person name="Wallbank WR R."/>
            <person name="Pardo Diaz C."/>
            <person name="Kozak K."/>
            <person name="Martin S."/>
            <person name="Jiggins C."/>
            <person name="Moest M."/>
            <person name="Warren A I."/>
            <person name="Byers J.R.P. K."/>
            <person name="Montejo-Kovacevich G."/>
            <person name="Yen C E."/>
        </authorList>
    </citation>
    <scope>NUCLEOTIDE SEQUENCE [LARGE SCALE GENOMIC DNA]</scope>
</reference>
<name>A0A8S1B4N6_ARCPL</name>
<feature type="domain" description="C2H2-type" evidence="9">
    <location>
        <begin position="257"/>
        <end position="284"/>
    </location>
</feature>
<dbReference type="InterPro" id="IPR050589">
    <property type="entry name" value="Ikaros_C2H2-ZF"/>
</dbReference>